<dbReference type="RefSeq" id="XP_026178283.1">
    <property type="nucleotide sequence ID" value="XM_026322498.1"/>
</dbReference>
<evidence type="ECO:0000313" key="2">
    <source>
        <dbReference type="Ensembl" id="ENSMAMP00000013205.1"/>
    </source>
</evidence>
<dbReference type="GO" id="GO:0000785">
    <property type="term" value="C:chromatin"/>
    <property type="evidence" value="ECO:0007669"/>
    <property type="project" value="TreeGrafter"/>
</dbReference>
<dbReference type="AlphaFoldDB" id="A0A3Q3RY81"/>
<evidence type="ECO:0000313" key="3">
    <source>
        <dbReference type="Proteomes" id="UP000261640"/>
    </source>
</evidence>
<dbReference type="InterPro" id="IPR043504">
    <property type="entry name" value="Peptidase_S1_PA_chymotrypsin"/>
</dbReference>
<dbReference type="Pfam" id="PF13365">
    <property type="entry name" value="Trypsin_2"/>
    <property type="match status" value="1"/>
</dbReference>
<name>A0A3Q3RY81_9TELE</name>
<evidence type="ECO:0000256" key="1">
    <source>
        <dbReference type="SAM" id="MobiDB-lite"/>
    </source>
</evidence>
<dbReference type="OrthoDB" id="10025068at2759"/>
<dbReference type="Gene3D" id="2.40.10.10">
    <property type="entry name" value="Trypsin-like serine proteases"/>
    <property type="match status" value="1"/>
</dbReference>
<reference evidence="2" key="2">
    <citation type="submission" date="2025-09" db="UniProtKB">
        <authorList>
            <consortium name="Ensembl"/>
        </authorList>
    </citation>
    <scope>IDENTIFICATION</scope>
</reference>
<feature type="region of interest" description="Disordered" evidence="1">
    <location>
        <begin position="1"/>
        <end position="49"/>
    </location>
</feature>
<dbReference type="GeneTree" id="ENSGT00390000005182"/>
<dbReference type="RefSeq" id="XP_026178275.1">
    <property type="nucleotide sequence ID" value="XM_026322490.1"/>
</dbReference>
<proteinExistence type="predicted"/>
<sequence>MPPKKQNTKDTKNTQDIRSFLSSKRSASPGSNKENSQPGGATAPQTDSDCNIKVKQENDTDPHRHHFTVKFDSSKSTEHTFTCVQPCTVLEAIKSCDEYKKMKFTDEKITIKLGKSDKKYIVATHFPCICIEEDQCLTISRRSEQIEKREERENHCDKMIYPRDQYSVFYIDTQGGVNTETKTLFRSNIVKKFKCLCVYGKKGTTVEAALKRDGRFVDDLGNFHLSDNEVENLLTHCTQVVDNLNHKEFKIRLPKYTSDDDEEQHESSNCSQQLRKCDIKTIVDEINQGPVSVKTALTKTDGSDNTEEIYNLLREQFQCLKKWMESRFPGESYQEAVNLRKEDFGKIQASFSEVFRVRKLLNLSRSICRLRIVCSSVTVHGTGFVLFDNYIMTNAHLFTNHAVFQTDDWIANTTVTAVFNCENPDERTWNFFKGRPSVISLANKELDYVVLKLNPQGQNISKKTKKRKINVPPGLLNKFSPMPPNGEACVIGHPGGSVKKMDPTCIIEKEKREEAVNNYLNSYKDTMFTFLSIRQQLKDQGIENIMMGGNEADKVVTYNTLMYHGSSGSPVFDASCRVFGLHSSGFVYGHPGHTESVIELAHPLLNIFKSFVTELRDNGNEDLLNKVKEAAKGNQYLENILKDVVSDTEEPMETE</sequence>
<dbReference type="GO" id="GO:0006260">
    <property type="term" value="P:DNA replication"/>
    <property type="evidence" value="ECO:0007669"/>
    <property type="project" value="TreeGrafter"/>
</dbReference>
<dbReference type="STRING" id="205130.ENSMAMP00000013205"/>
<protein>
    <submittedName>
        <fullName evidence="2">Protein FAM111A-like</fullName>
    </submittedName>
</protein>
<organism evidence="2 3">
    <name type="scientific">Mastacembelus armatus</name>
    <name type="common">zig-zag eel</name>
    <dbReference type="NCBI Taxonomy" id="205130"/>
    <lineage>
        <taxon>Eukaryota</taxon>
        <taxon>Metazoa</taxon>
        <taxon>Chordata</taxon>
        <taxon>Craniata</taxon>
        <taxon>Vertebrata</taxon>
        <taxon>Euteleostomi</taxon>
        <taxon>Actinopterygii</taxon>
        <taxon>Neopterygii</taxon>
        <taxon>Teleostei</taxon>
        <taxon>Neoteleostei</taxon>
        <taxon>Acanthomorphata</taxon>
        <taxon>Anabantaria</taxon>
        <taxon>Synbranchiformes</taxon>
        <taxon>Mastacembelidae</taxon>
        <taxon>Mastacembelus</taxon>
    </lineage>
</organism>
<dbReference type="Ensembl" id="ENSMAMT00000013569.2">
    <property type="protein sequence ID" value="ENSMAMP00000013205.1"/>
    <property type="gene ID" value="ENSMAMG00000008964.2"/>
</dbReference>
<dbReference type="Proteomes" id="UP000261640">
    <property type="component" value="Unplaced"/>
</dbReference>
<feature type="compositionally biased region" description="Polar residues" evidence="1">
    <location>
        <begin position="20"/>
        <end position="49"/>
    </location>
</feature>
<keyword evidence="3" id="KW-1185">Reference proteome</keyword>
<dbReference type="SUPFAM" id="SSF50494">
    <property type="entry name" value="Trypsin-like serine proteases"/>
    <property type="match status" value="1"/>
</dbReference>
<dbReference type="PANTHER" id="PTHR14389">
    <property type="entry name" value="SI:CH1073-475A24.1"/>
    <property type="match status" value="1"/>
</dbReference>
<dbReference type="GO" id="GO:0005634">
    <property type="term" value="C:nucleus"/>
    <property type="evidence" value="ECO:0007669"/>
    <property type="project" value="TreeGrafter"/>
</dbReference>
<accession>A0A3Q3RY81</accession>
<dbReference type="PANTHER" id="PTHR14389:SF3">
    <property type="entry name" value="PROTEIN FAM111A-LIKE"/>
    <property type="match status" value="1"/>
</dbReference>
<reference evidence="2" key="1">
    <citation type="submission" date="2025-08" db="UniProtKB">
        <authorList>
            <consortium name="Ensembl"/>
        </authorList>
    </citation>
    <scope>IDENTIFICATION</scope>
</reference>
<dbReference type="InterPro" id="IPR009003">
    <property type="entry name" value="Peptidase_S1_PA"/>
</dbReference>
<dbReference type="GeneID" id="113139345"/>
<dbReference type="InParanoid" id="A0A3Q3RY81"/>